<name>A0A6A6K1B0_HEVBR</name>
<evidence type="ECO:0000313" key="2">
    <source>
        <dbReference type="Proteomes" id="UP000467840"/>
    </source>
</evidence>
<protein>
    <submittedName>
        <fullName evidence="1">Uncharacterized protein</fullName>
    </submittedName>
</protein>
<accession>A0A6A6K1B0</accession>
<dbReference type="Proteomes" id="UP000467840">
    <property type="component" value="Unassembled WGS sequence"/>
</dbReference>
<gene>
    <name evidence="1" type="ORF">GH714_044138</name>
</gene>
<proteinExistence type="predicted"/>
<dbReference type="AlphaFoldDB" id="A0A6A6K1B0"/>
<keyword evidence="2" id="KW-1185">Reference proteome</keyword>
<evidence type="ECO:0000313" key="1">
    <source>
        <dbReference type="EMBL" id="KAF2282294.1"/>
    </source>
</evidence>
<reference evidence="1 2" key="1">
    <citation type="journal article" date="2020" name="Mol. Plant">
        <title>The Chromosome-Based Rubber Tree Genome Provides New Insights into Spurge Genome Evolution and Rubber Biosynthesis.</title>
        <authorList>
            <person name="Liu J."/>
            <person name="Shi C."/>
            <person name="Shi C.C."/>
            <person name="Li W."/>
            <person name="Zhang Q.J."/>
            <person name="Zhang Y."/>
            <person name="Li K."/>
            <person name="Lu H.F."/>
            <person name="Shi C."/>
            <person name="Zhu S.T."/>
            <person name="Xiao Z.Y."/>
            <person name="Nan H."/>
            <person name="Yue Y."/>
            <person name="Zhu X.G."/>
            <person name="Wu Y."/>
            <person name="Hong X.N."/>
            <person name="Fan G.Y."/>
            <person name="Tong Y."/>
            <person name="Zhang D."/>
            <person name="Mao C.L."/>
            <person name="Liu Y.L."/>
            <person name="Hao S.J."/>
            <person name="Liu W.Q."/>
            <person name="Lv M.Q."/>
            <person name="Zhang H.B."/>
            <person name="Liu Y."/>
            <person name="Hu-Tang G.R."/>
            <person name="Wang J.P."/>
            <person name="Wang J.H."/>
            <person name="Sun Y.H."/>
            <person name="Ni S.B."/>
            <person name="Chen W.B."/>
            <person name="Zhang X.C."/>
            <person name="Jiao Y.N."/>
            <person name="Eichler E.E."/>
            <person name="Li G.H."/>
            <person name="Liu X."/>
            <person name="Gao L.Z."/>
        </authorList>
    </citation>
    <scope>NUCLEOTIDE SEQUENCE [LARGE SCALE GENOMIC DNA]</scope>
    <source>
        <strain evidence="2">cv. GT1</strain>
        <tissue evidence="1">Leaf</tissue>
    </source>
</reference>
<comment type="caution">
    <text evidence="1">The sequence shown here is derived from an EMBL/GenBank/DDBJ whole genome shotgun (WGS) entry which is preliminary data.</text>
</comment>
<organism evidence="1 2">
    <name type="scientific">Hevea brasiliensis</name>
    <name type="common">Para rubber tree</name>
    <name type="synonym">Siphonia brasiliensis</name>
    <dbReference type="NCBI Taxonomy" id="3981"/>
    <lineage>
        <taxon>Eukaryota</taxon>
        <taxon>Viridiplantae</taxon>
        <taxon>Streptophyta</taxon>
        <taxon>Embryophyta</taxon>
        <taxon>Tracheophyta</taxon>
        <taxon>Spermatophyta</taxon>
        <taxon>Magnoliopsida</taxon>
        <taxon>eudicotyledons</taxon>
        <taxon>Gunneridae</taxon>
        <taxon>Pentapetalae</taxon>
        <taxon>rosids</taxon>
        <taxon>fabids</taxon>
        <taxon>Malpighiales</taxon>
        <taxon>Euphorbiaceae</taxon>
        <taxon>Crotonoideae</taxon>
        <taxon>Micrandreae</taxon>
        <taxon>Hevea</taxon>
    </lineage>
</organism>
<sequence length="178" mass="20093">MACSQRTSGHYGLYAGERHGNPYQRHQAGHALMIAKGVTDSIQKQSEAFAARVSLESLLKQRDNTIRQLRESNLKCVWSVEHARKLLKMGLLEAFRYRYGRAAGCRKEDTQVCDHIGIMILQRLDQFVLSVGPEMKYLRFCTNCGVKTMTTVLHLGNDWRPDSSGRRRALLFPGGVPG</sequence>
<dbReference type="EMBL" id="JAAGAX010000379">
    <property type="protein sequence ID" value="KAF2282294.1"/>
    <property type="molecule type" value="Genomic_DNA"/>
</dbReference>